<dbReference type="Proteomes" id="UP000035444">
    <property type="component" value="Unassembled WGS sequence"/>
</dbReference>
<dbReference type="Pfam" id="PF04325">
    <property type="entry name" value="DUF465"/>
    <property type="match status" value="1"/>
</dbReference>
<dbReference type="Gene3D" id="6.10.280.50">
    <property type="match status" value="1"/>
</dbReference>
<reference evidence="2 3" key="1">
    <citation type="submission" date="2015-03" db="EMBL/GenBank/DDBJ databases">
        <title>Genome Sequence of Kiloniella spongiae MEBiC09566, isolated from a marine sponge.</title>
        <authorList>
            <person name="Shao Z."/>
            <person name="Wang L."/>
            <person name="Li X."/>
        </authorList>
    </citation>
    <scope>NUCLEOTIDE SEQUENCE [LARGE SCALE GENOMIC DNA]</scope>
    <source>
        <strain evidence="2 3">MEBiC09566</strain>
    </source>
</reference>
<gene>
    <name evidence="2" type="ORF">WH96_00940</name>
</gene>
<sequence length="71" mass="8358">MANTTGSSRKELIEELERLKQEHRDMDDVIARLQEHAPFDQLQLVRLKKKKLNMKDSMNRIESQLLPDIIA</sequence>
<accession>A0A0H2MZP8</accession>
<name>A0A0H2MZP8_9PROT</name>
<evidence type="ECO:0000313" key="2">
    <source>
        <dbReference type="EMBL" id="KLN62135.1"/>
    </source>
</evidence>
<protein>
    <submittedName>
        <fullName evidence="2">Small protein containing a coiled-coil domain containing protein</fullName>
    </submittedName>
</protein>
<comment type="caution">
    <text evidence="2">The sequence shown here is derived from an EMBL/GenBank/DDBJ whole genome shotgun (WGS) entry which is preliminary data.</text>
</comment>
<keyword evidence="3" id="KW-1185">Reference proteome</keyword>
<evidence type="ECO:0000256" key="1">
    <source>
        <dbReference type="SAM" id="Coils"/>
    </source>
</evidence>
<organism evidence="2 3">
    <name type="scientific">Kiloniella spongiae</name>
    <dbReference type="NCBI Taxonomy" id="1489064"/>
    <lineage>
        <taxon>Bacteria</taxon>
        <taxon>Pseudomonadati</taxon>
        <taxon>Pseudomonadota</taxon>
        <taxon>Alphaproteobacteria</taxon>
        <taxon>Rhodospirillales</taxon>
        <taxon>Kiloniellaceae</taxon>
        <taxon>Kiloniella</taxon>
    </lineage>
</organism>
<dbReference type="RefSeq" id="WP_047762262.1">
    <property type="nucleotide sequence ID" value="NZ_LAQL01000002.1"/>
</dbReference>
<feature type="coiled-coil region" evidence="1">
    <location>
        <begin position="2"/>
        <end position="64"/>
    </location>
</feature>
<dbReference type="EMBL" id="LAQL01000002">
    <property type="protein sequence ID" value="KLN62135.1"/>
    <property type="molecule type" value="Genomic_DNA"/>
</dbReference>
<dbReference type="InterPro" id="IPR038444">
    <property type="entry name" value="DUF465_sf"/>
</dbReference>
<dbReference type="AlphaFoldDB" id="A0A0H2MZP8"/>
<evidence type="ECO:0000313" key="3">
    <source>
        <dbReference type="Proteomes" id="UP000035444"/>
    </source>
</evidence>
<proteinExistence type="predicted"/>
<dbReference type="InterPro" id="IPR007420">
    <property type="entry name" value="DUF465"/>
</dbReference>
<keyword evidence="1" id="KW-0175">Coiled coil</keyword>